<keyword evidence="3" id="KW-1185">Reference proteome</keyword>
<dbReference type="Proteomes" id="UP000256970">
    <property type="component" value="Unassembled WGS sequence"/>
</dbReference>
<proteinExistence type="predicted"/>
<evidence type="ECO:0000256" key="1">
    <source>
        <dbReference type="SAM" id="MobiDB-lite"/>
    </source>
</evidence>
<reference evidence="2 3" key="1">
    <citation type="submission" date="2016-10" db="EMBL/GenBank/DDBJ databases">
        <authorList>
            <person name="Cai Z."/>
        </authorList>
    </citation>
    <scope>NUCLEOTIDE SEQUENCE [LARGE SCALE GENOMIC DNA]</scope>
</reference>
<accession>A0A383V5W5</accession>
<feature type="compositionally biased region" description="Low complexity" evidence="1">
    <location>
        <begin position="57"/>
        <end position="75"/>
    </location>
</feature>
<dbReference type="EMBL" id="FNXT01000070">
    <property type="protein sequence ID" value="SZX60491.1"/>
    <property type="molecule type" value="Genomic_DNA"/>
</dbReference>
<gene>
    <name evidence="2" type="ORF">BQ4739_LOCUS1033</name>
</gene>
<dbReference type="AlphaFoldDB" id="A0A383V5W5"/>
<organism evidence="2 3">
    <name type="scientific">Tetradesmus obliquus</name>
    <name type="common">Green alga</name>
    <name type="synonym">Acutodesmus obliquus</name>
    <dbReference type="NCBI Taxonomy" id="3088"/>
    <lineage>
        <taxon>Eukaryota</taxon>
        <taxon>Viridiplantae</taxon>
        <taxon>Chlorophyta</taxon>
        <taxon>core chlorophytes</taxon>
        <taxon>Chlorophyceae</taxon>
        <taxon>CS clade</taxon>
        <taxon>Sphaeropleales</taxon>
        <taxon>Scenedesmaceae</taxon>
        <taxon>Tetradesmus</taxon>
    </lineage>
</organism>
<name>A0A383V5W5_TETOB</name>
<sequence length="105" mass="11123">MFGASEVQMIGRYFGNTAVYNAAAATSQAVFHLASELEAACDAGACAHKQHAADAHQAAAAAQRAKTAKQQQAQAQKRKPTLHSRVSDDDIVQVLFAKVDKRAGQ</sequence>
<evidence type="ECO:0000313" key="2">
    <source>
        <dbReference type="EMBL" id="SZX60491.1"/>
    </source>
</evidence>
<feature type="region of interest" description="Disordered" evidence="1">
    <location>
        <begin position="57"/>
        <end position="85"/>
    </location>
</feature>
<evidence type="ECO:0000313" key="3">
    <source>
        <dbReference type="Proteomes" id="UP000256970"/>
    </source>
</evidence>
<protein>
    <submittedName>
        <fullName evidence="2">Uncharacterized protein</fullName>
    </submittedName>
</protein>